<keyword evidence="1" id="KW-0732">Signal</keyword>
<protein>
    <submittedName>
        <fullName evidence="2">Uncharacterized protein</fullName>
    </submittedName>
</protein>
<feature type="signal peptide" evidence="1">
    <location>
        <begin position="1"/>
        <end position="31"/>
    </location>
</feature>
<organism evidence="2 3">
    <name type="scientific">Secundilactobacillus mixtipabuli</name>
    <dbReference type="NCBI Taxonomy" id="1435342"/>
    <lineage>
        <taxon>Bacteria</taxon>
        <taxon>Bacillati</taxon>
        <taxon>Bacillota</taxon>
        <taxon>Bacilli</taxon>
        <taxon>Lactobacillales</taxon>
        <taxon>Lactobacillaceae</taxon>
        <taxon>Secundilactobacillus</taxon>
    </lineage>
</organism>
<sequence length="301" mass="33243" precursor="true">MKKNLNSITKMMLVAASVAFGLTGIATTANASTVYHRTSIKSVKSTAMYSTSNTGKTYNFKGSASHFTFKTSHDLKNYHNSTWVKTKQTTVKHGRHSSTYYYVKDAKNGASGWVNKVYMKTGRDYQMANPQNVTSKDYIMNSNGKVYQLKGNNNWFQFKSGKSLNSSATYAVTAQRNIYKKGKTSVYFYVVGTDGTKGWTWHGYLTAGEHKSAAQNNITSSTGNSGQAANSDGFIHVDNASEVGSKGAGIYTYTENANDQWTKEGNEWSDKVRAILKKGDVENKTAKQIEEHYGSNINAWG</sequence>
<dbReference type="EMBL" id="BCMF01000007">
    <property type="protein sequence ID" value="GAW99578.1"/>
    <property type="molecule type" value="Genomic_DNA"/>
</dbReference>
<name>A0A1Z5ID48_9LACO</name>
<dbReference type="OrthoDB" id="2271027at2"/>
<evidence type="ECO:0000313" key="3">
    <source>
        <dbReference type="Proteomes" id="UP000198374"/>
    </source>
</evidence>
<dbReference type="AlphaFoldDB" id="A0A1Z5ID48"/>
<keyword evidence="3" id="KW-1185">Reference proteome</keyword>
<dbReference type="Proteomes" id="UP000198374">
    <property type="component" value="Unassembled WGS sequence"/>
</dbReference>
<evidence type="ECO:0000256" key="1">
    <source>
        <dbReference type="SAM" id="SignalP"/>
    </source>
</evidence>
<gene>
    <name evidence="2" type="ORF">IWT30_01548</name>
</gene>
<evidence type="ECO:0000313" key="2">
    <source>
        <dbReference type="EMBL" id="GAW99578.1"/>
    </source>
</evidence>
<comment type="caution">
    <text evidence="2">The sequence shown here is derived from an EMBL/GenBank/DDBJ whole genome shotgun (WGS) entry which is preliminary data.</text>
</comment>
<feature type="chain" id="PRO_5012419048" evidence="1">
    <location>
        <begin position="32"/>
        <end position="301"/>
    </location>
</feature>
<dbReference type="RefSeq" id="WP_089109380.1">
    <property type="nucleotide sequence ID" value="NZ_BCMF01000007.1"/>
</dbReference>
<accession>A0A1Z5ID48</accession>
<reference evidence="2 3" key="1">
    <citation type="submission" date="2015-11" db="EMBL/GenBank/DDBJ databases">
        <title>Draft genome sequences of new species of the genus Lactobacillus isolated from orchardgrass silage.</title>
        <authorList>
            <person name="Tohno M."/>
            <person name="Tanizawa Y."/>
            <person name="Arita M."/>
        </authorList>
    </citation>
    <scope>NUCLEOTIDE SEQUENCE [LARGE SCALE GENOMIC DNA]</scope>
    <source>
        <strain evidence="2 3">IWT30</strain>
    </source>
</reference>
<proteinExistence type="predicted"/>